<dbReference type="OrthoDB" id="9780724at2"/>
<sequence>MRKWYSLYDKVYSWKNLMEAYQKVKANRGAAGVDGVRITDFDEKRVSELRRLKKELRTKAYRPQAVKRVYIPKPDGSERPLGIPTVRDRVVQQALLNILQPIFEPGFHPSSYGYRPGRSCAHAVAKAERFSNKWGLAHVVDMDLSKCFDTLDHGLILAGVGAKVSDGSVLALVRQILETGVMDEGAYYPAEAGSPQGGVISPLLMNIYLDNFDQYMKSQGIRIVRYADDILIFGYTRSEAGRYRSIAAQYLEEELKLTVNVKKTHLTTIWEGITYLGFIISRRGARIHPKSVKKFKDKVRKLTPRNSGRNVEHQIRELSMLLRGFANYFRIGQAKSLFRNLMSWIRRRLRMKQMREWKSWKGLHKQLRRMGYKGSFEKISMARWRNASCKLVHMALPNEWFNNLHLYDMERVKTNTLHQYYE</sequence>
<dbReference type="CDD" id="cd01651">
    <property type="entry name" value="RT_G2_intron"/>
    <property type="match status" value="1"/>
</dbReference>
<keyword evidence="5" id="KW-0695">RNA-directed DNA polymerase</keyword>
<dbReference type="EMBL" id="JPOS01000100">
    <property type="protein sequence ID" value="KGE84939.1"/>
    <property type="molecule type" value="Genomic_DNA"/>
</dbReference>
<dbReference type="STRING" id="1524460.IX84_00755"/>
<name>A0A098SCP3_9BACT</name>
<dbReference type="Gene3D" id="3.30.70.270">
    <property type="match status" value="1"/>
</dbReference>
<proteinExistence type="inferred from homology"/>
<dbReference type="InterPro" id="IPR013597">
    <property type="entry name" value="Mat_intron_G2"/>
</dbReference>
<dbReference type="Pfam" id="PF08388">
    <property type="entry name" value="GIIM"/>
    <property type="match status" value="1"/>
</dbReference>
<dbReference type="PROSITE" id="PS50878">
    <property type="entry name" value="RT_POL"/>
    <property type="match status" value="1"/>
</dbReference>
<keyword evidence="5" id="KW-0548">Nucleotidyltransferase</keyword>
<dbReference type="PANTHER" id="PTHR34047:SF8">
    <property type="entry name" value="PROTEIN YKFC"/>
    <property type="match status" value="1"/>
</dbReference>
<dbReference type="GO" id="GO:0003964">
    <property type="term" value="F:RNA-directed DNA polymerase activity"/>
    <property type="evidence" value="ECO:0007669"/>
    <property type="project" value="UniProtKB-KW"/>
</dbReference>
<dbReference type="NCBIfam" id="TIGR04416">
    <property type="entry name" value="group_II_RT_mat"/>
    <property type="match status" value="1"/>
</dbReference>
<reference evidence="5 6" key="1">
    <citation type="journal article" date="2014" name="Int. J. Syst. Evol. Microbiol.">
        <title>Phaeodactylibacter xiamenensis gen. nov., sp. nov., a member of the family Saprospiraceae isolated from the marine alga Phaeodactylum tricornutum.</title>
        <authorList>
            <person name="Chen Z.Jr."/>
            <person name="Lei X."/>
            <person name="Lai Q."/>
            <person name="Li Y."/>
            <person name="Zhang B."/>
            <person name="Zhang J."/>
            <person name="Zhang H."/>
            <person name="Yang L."/>
            <person name="Zheng W."/>
            <person name="Tian Y."/>
            <person name="Yu Z."/>
            <person name="Xu H.Jr."/>
            <person name="Zheng T."/>
        </authorList>
    </citation>
    <scope>NUCLEOTIDE SEQUENCE [LARGE SCALE GENOMIC DNA]</scope>
    <source>
        <strain evidence="5 6">KD52</strain>
    </source>
</reference>
<dbReference type="EMBL" id="JPOS01000038">
    <property type="protein sequence ID" value="KGE87279.1"/>
    <property type="molecule type" value="Genomic_DNA"/>
</dbReference>
<evidence type="ECO:0000313" key="5">
    <source>
        <dbReference type="EMBL" id="KGE89870.1"/>
    </source>
</evidence>
<feature type="domain" description="Reverse transcriptase" evidence="2">
    <location>
        <begin position="52"/>
        <end position="280"/>
    </location>
</feature>
<dbReference type="InterPro" id="IPR051083">
    <property type="entry name" value="GrpII_Intron_Splice-Mob/Def"/>
</dbReference>
<keyword evidence="5" id="KW-0808">Transferase</keyword>
<dbReference type="EMBL" id="JPOS01000002">
    <property type="protein sequence ID" value="KGE89870.1"/>
    <property type="molecule type" value="Genomic_DNA"/>
</dbReference>
<comment type="caution">
    <text evidence="5">The sequence shown here is derived from an EMBL/GenBank/DDBJ whole genome shotgun (WGS) entry which is preliminary data.</text>
</comment>
<evidence type="ECO:0000256" key="1">
    <source>
        <dbReference type="ARBA" id="ARBA00034120"/>
    </source>
</evidence>
<reference evidence="5" key="2">
    <citation type="submission" date="2014-07" db="EMBL/GenBank/DDBJ databases">
        <authorList>
            <person name="Chen Z."/>
            <person name="Lei X."/>
            <person name="Zhang J."/>
            <person name="Zhang B."/>
            <person name="Li Y."/>
            <person name="Zhang H."/>
            <person name="Zheng T."/>
        </authorList>
    </citation>
    <scope>NUCLEOTIDE SEQUENCE</scope>
    <source>
        <strain evidence="5">KD52</strain>
    </source>
</reference>
<accession>A0A098SCP3</accession>
<comment type="similarity">
    <text evidence="1">Belongs to the bacterial reverse transcriptase family.</text>
</comment>
<keyword evidence="6" id="KW-1185">Reference proteome</keyword>
<organism evidence="5 6">
    <name type="scientific">Phaeodactylibacter xiamenensis</name>
    <dbReference type="NCBI Taxonomy" id="1524460"/>
    <lineage>
        <taxon>Bacteria</taxon>
        <taxon>Pseudomonadati</taxon>
        <taxon>Bacteroidota</taxon>
        <taxon>Saprospiria</taxon>
        <taxon>Saprospirales</taxon>
        <taxon>Haliscomenobacteraceae</taxon>
        <taxon>Phaeodactylibacter</taxon>
    </lineage>
</organism>
<dbReference type="Proteomes" id="UP000029736">
    <property type="component" value="Unassembled WGS sequence"/>
</dbReference>
<dbReference type="InterPro" id="IPR030931">
    <property type="entry name" value="Group_II_RT_mat"/>
</dbReference>
<evidence type="ECO:0000313" key="3">
    <source>
        <dbReference type="EMBL" id="KGE84939.1"/>
    </source>
</evidence>
<gene>
    <name evidence="5" type="ORF">IX84_00755</name>
    <name evidence="4" type="ORF">IX84_16705</name>
    <name evidence="3" type="ORF">IX84_30890</name>
</gene>
<dbReference type="Pfam" id="PF00078">
    <property type="entry name" value="RVT_1"/>
    <property type="match status" value="1"/>
</dbReference>
<dbReference type="AlphaFoldDB" id="A0A098SCP3"/>
<dbReference type="InterPro" id="IPR000477">
    <property type="entry name" value="RT_dom"/>
</dbReference>
<dbReference type="SUPFAM" id="SSF56672">
    <property type="entry name" value="DNA/RNA polymerases"/>
    <property type="match status" value="1"/>
</dbReference>
<dbReference type="InterPro" id="IPR043128">
    <property type="entry name" value="Rev_trsase/Diguanyl_cyclase"/>
</dbReference>
<protein>
    <submittedName>
        <fullName evidence="5">Reverse transcriptase</fullName>
    </submittedName>
</protein>
<evidence type="ECO:0000313" key="6">
    <source>
        <dbReference type="Proteomes" id="UP000029736"/>
    </source>
</evidence>
<evidence type="ECO:0000313" key="4">
    <source>
        <dbReference type="EMBL" id="KGE87279.1"/>
    </source>
</evidence>
<dbReference type="RefSeq" id="WP_044215669.1">
    <property type="nucleotide sequence ID" value="NZ_JBKAGJ010000014.1"/>
</dbReference>
<dbReference type="InterPro" id="IPR043502">
    <property type="entry name" value="DNA/RNA_pol_sf"/>
</dbReference>
<evidence type="ECO:0000259" key="2">
    <source>
        <dbReference type="PROSITE" id="PS50878"/>
    </source>
</evidence>
<dbReference type="PANTHER" id="PTHR34047">
    <property type="entry name" value="NUCLEAR INTRON MATURASE 1, MITOCHONDRIAL-RELATED"/>
    <property type="match status" value="1"/>
</dbReference>